<dbReference type="Proteomes" id="UP000811255">
    <property type="component" value="Unassembled WGS sequence"/>
</dbReference>
<reference evidence="2 3" key="1">
    <citation type="submission" date="2021-05" db="EMBL/GenBank/DDBJ databases">
        <title>Croceibacterium sp. LX-88 genome sequence.</title>
        <authorList>
            <person name="Luo X."/>
        </authorList>
    </citation>
    <scope>NUCLEOTIDE SEQUENCE [LARGE SCALE GENOMIC DNA]</scope>
    <source>
        <strain evidence="2 3">LX-88</strain>
    </source>
</reference>
<keyword evidence="1" id="KW-0732">Signal</keyword>
<feature type="signal peptide" evidence="1">
    <location>
        <begin position="1"/>
        <end position="23"/>
    </location>
</feature>
<keyword evidence="3" id="KW-1185">Reference proteome</keyword>
<proteinExistence type="predicted"/>
<dbReference type="RefSeq" id="WP_214536582.1">
    <property type="nucleotide sequence ID" value="NZ_JAHFVK010000002.1"/>
</dbReference>
<protein>
    <submittedName>
        <fullName evidence="2">Uncharacterized protein</fullName>
    </submittedName>
</protein>
<dbReference type="EMBL" id="JAHFVK010000002">
    <property type="protein sequence ID" value="MBT2134983.1"/>
    <property type="molecule type" value="Genomic_DNA"/>
</dbReference>
<evidence type="ECO:0000313" key="2">
    <source>
        <dbReference type="EMBL" id="MBT2134983.1"/>
    </source>
</evidence>
<evidence type="ECO:0000313" key="3">
    <source>
        <dbReference type="Proteomes" id="UP000811255"/>
    </source>
</evidence>
<feature type="chain" id="PRO_5045324379" evidence="1">
    <location>
        <begin position="24"/>
        <end position="134"/>
    </location>
</feature>
<gene>
    <name evidence="2" type="ORF">KK137_11620</name>
</gene>
<name>A0ABS5W6N9_9SPHN</name>
<sequence length="134" mass="13921">MLRTIRFAPFAAVALLAAAPAMAADSPVVGTWATEAVTDFGTFKSTLTVAEAADGYQVDIKDVPLEGAPPAPPSPPGSISDVVVDGSNFSFKRKLTTPQGEMQFSYTGTVDGDKLTAEVDTGQFGKIPVTGVRQ</sequence>
<organism evidence="2 3">
    <name type="scientific">Croceibacterium selenioxidans</name>
    <dbReference type="NCBI Taxonomy" id="2838833"/>
    <lineage>
        <taxon>Bacteria</taxon>
        <taxon>Pseudomonadati</taxon>
        <taxon>Pseudomonadota</taxon>
        <taxon>Alphaproteobacteria</taxon>
        <taxon>Sphingomonadales</taxon>
        <taxon>Erythrobacteraceae</taxon>
        <taxon>Croceibacterium</taxon>
    </lineage>
</organism>
<comment type="caution">
    <text evidence="2">The sequence shown here is derived from an EMBL/GenBank/DDBJ whole genome shotgun (WGS) entry which is preliminary data.</text>
</comment>
<evidence type="ECO:0000256" key="1">
    <source>
        <dbReference type="SAM" id="SignalP"/>
    </source>
</evidence>
<accession>A0ABS5W6N9</accession>